<keyword evidence="2" id="KW-0547">Nucleotide-binding</keyword>
<evidence type="ECO:0000256" key="5">
    <source>
        <dbReference type="ARBA" id="ARBA00023136"/>
    </source>
</evidence>
<keyword evidence="7" id="KW-1185">Reference proteome</keyword>
<name>A0A558QUY0_9SPHN</name>
<sequence length="74" mass="7271">HTPAPPAITRATLARVIAGGAGVWLLDEPGNGLDTASLDLLATAMARHRAGGGIILAATHQPLGLGDAASVVLA</sequence>
<dbReference type="InterPro" id="IPR005895">
    <property type="entry name" value="ABC_transptr_haem_export_CcmA"/>
</dbReference>
<evidence type="ECO:0008006" key="8">
    <source>
        <dbReference type="Google" id="ProtNLM"/>
    </source>
</evidence>
<dbReference type="InterPro" id="IPR027417">
    <property type="entry name" value="P-loop_NTPase"/>
</dbReference>
<evidence type="ECO:0000256" key="1">
    <source>
        <dbReference type="ARBA" id="ARBA00022448"/>
    </source>
</evidence>
<evidence type="ECO:0000256" key="4">
    <source>
        <dbReference type="ARBA" id="ARBA00022967"/>
    </source>
</evidence>
<evidence type="ECO:0000256" key="3">
    <source>
        <dbReference type="ARBA" id="ARBA00022840"/>
    </source>
</evidence>
<reference evidence="6 7" key="1">
    <citation type="submission" date="2019-07" db="EMBL/GenBank/DDBJ databases">
        <title>Sphingomonas solaris sp. nov., isolated from a solar panel from Boston, Massachusetts.</title>
        <authorList>
            <person name="Tanner K."/>
            <person name="Pascual J."/>
            <person name="Mancuso C."/>
            <person name="Pereto J."/>
            <person name="Khalil A."/>
            <person name="Vilanova C."/>
        </authorList>
    </citation>
    <scope>NUCLEOTIDE SEQUENCE [LARGE SCALE GENOMIC DNA]</scope>
    <source>
        <strain evidence="6 7">R4DWN</strain>
    </source>
</reference>
<dbReference type="AlphaFoldDB" id="A0A558QUY0"/>
<dbReference type="RefSeq" id="WP_420822893.1">
    <property type="nucleotide sequence ID" value="NZ_VNIM01000103.1"/>
</dbReference>
<feature type="non-terminal residue" evidence="6">
    <location>
        <position position="1"/>
    </location>
</feature>
<evidence type="ECO:0000313" key="7">
    <source>
        <dbReference type="Proteomes" id="UP000318681"/>
    </source>
</evidence>
<organism evidence="6 7">
    <name type="scientific">Alterirhizorhabdus solaris</name>
    <dbReference type="NCBI Taxonomy" id="2529389"/>
    <lineage>
        <taxon>Bacteria</taxon>
        <taxon>Pseudomonadati</taxon>
        <taxon>Pseudomonadota</taxon>
        <taxon>Alphaproteobacteria</taxon>
        <taxon>Sphingomonadales</taxon>
        <taxon>Rhizorhabdaceae</taxon>
        <taxon>Alterirhizorhabdus</taxon>
    </lineage>
</organism>
<dbReference type="GO" id="GO:0017004">
    <property type="term" value="P:cytochrome complex assembly"/>
    <property type="evidence" value="ECO:0007669"/>
    <property type="project" value="InterPro"/>
</dbReference>
<dbReference type="Gene3D" id="3.40.50.300">
    <property type="entry name" value="P-loop containing nucleotide triphosphate hydrolases"/>
    <property type="match status" value="1"/>
</dbReference>
<keyword evidence="5" id="KW-0472">Membrane</keyword>
<dbReference type="SUPFAM" id="SSF52540">
    <property type="entry name" value="P-loop containing nucleoside triphosphate hydrolases"/>
    <property type="match status" value="1"/>
</dbReference>
<dbReference type="PANTHER" id="PTHR43499">
    <property type="entry name" value="ABC TRANSPORTER I FAMILY MEMBER 1"/>
    <property type="match status" value="1"/>
</dbReference>
<proteinExistence type="predicted"/>
<keyword evidence="1" id="KW-0813">Transport</keyword>
<dbReference type="GO" id="GO:0022857">
    <property type="term" value="F:transmembrane transporter activity"/>
    <property type="evidence" value="ECO:0007669"/>
    <property type="project" value="InterPro"/>
</dbReference>
<keyword evidence="3" id="KW-0067">ATP-binding</keyword>
<evidence type="ECO:0000256" key="2">
    <source>
        <dbReference type="ARBA" id="ARBA00022741"/>
    </source>
</evidence>
<protein>
    <recommendedName>
        <fullName evidence="8">Heme ABC transporter ATP-binding protein CcmA</fullName>
    </recommendedName>
</protein>
<evidence type="ECO:0000313" key="6">
    <source>
        <dbReference type="EMBL" id="TVV70935.1"/>
    </source>
</evidence>
<dbReference type="Proteomes" id="UP000318681">
    <property type="component" value="Unassembled WGS sequence"/>
</dbReference>
<accession>A0A558QUY0</accession>
<dbReference type="EMBL" id="VNIM01000103">
    <property type="protein sequence ID" value="TVV70935.1"/>
    <property type="molecule type" value="Genomic_DNA"/>
</dbReference>
<gene>
    <name evidence="6" type="ORF">FOY91_18005</name>
</gene>
<dbReference type="GO" id="GO:0005524">
    <property type="term" value="F:ATP binding"/>
    <property type="evidence" value="ECO:0007669"/>
    <property type="project" value="UniProtKB-KW"/>
</dbReference>
<dbReference type="PANTHER" id="PTHR43499:SF1">
    <property type="entry name" value="ABC TRANSPORTER I FAMILY MEMBER 1"/>
    <property type="match status" value="1"/>
</dbReference>
<comment type="caution">
    <text evidence="6">The sequence shown here is derived from an EMBL/GenBank/DDBJ whole genome shotgun (WGS) entry which is preliminary data.</text>
</comment>
<keyword evidence="4" id="KW-1278">Translocase</keyword>